<feature type="region of interest" description="Disordered" evidence="1">
    <location>
        <begin position="16"/>
        <end position="43"/>
    </location>
</feature>
<reference evidence="3 4" key="2">
    <citation type="journal article" date="2021" name="J. Hered.">
        <title>Feather Gene Expression Elucidates the Developmental Basis of Plumage Iridescence in African Starlings.</title>
        <authorList>
            <person name="Rubenstein D.R."/>
            <person name="Corvelo A."/>
            <person name="MacManes M.D."/>
            <person name="Maia R."/>
            <person name="Narzisi G."/>
            <person name="Rousaki A."/>
            <person name="Vandenabeele P."/>
            <person name="Shawkey M.D."/>
            <person name="Solomon J."/>
        </authorList>
    </citation>
    <scope>NUCLEOTIDE SEQUENCE [LARGE SCALE GENOMIC DNA]</scope>
    <source>
        <strain evidence="3">SS15</strain>
    </source>
</reference>
<evidence type="ECO:0000256" key="1">
    <source>
        <dbReference type="SAM" id="MobiDB-lite"/>
    </source>
</evidence>
<gene>
    <name evidence="3" type="ORF">IHE44_0012533</name>
    <name evidence="2" type="ORF">IHE44_009817</name>
</gene>
<evidence type="ECO:0000313" key="4">
    <source>
        <dbReference type="Proteomes" id="UP000618051"/>
    </source>
</evidence>
<comment type="caution">
    <text evidence="2">The sequence shown here is derived from an EMBL/GenBank/DDBJ whole genome shotgun (WGS) entry which is preliminary data.</text>
</comment>
<proteinExistence type="predicted"/>
<reference evidence="2" key="1">
    <citation type="submission" date="2020-10" db="EMBL/GenBank/DDBJ databases">
        <title>Feather gene expression reveals the developmental basis of iridescence in African starlings.</title>
        <authorList>
            <person name="Rubenstein D.R."/>
        </authorList>
    </citation>
    <scope>NUCLEOTIDE SEQUENCE</scope>
    <source>
        <strain evidence="2">SS15</strain>
        <tissue evidence="2">Liver</tissue>
    </source>
</reference>
<dbReference type="AlphaFoldDB" id="A0A835P136"/>
<dbReference type="EMBL" id="JADDUC020000005">
    <property type="protein sequence ID" value="KAI1239412.1"/>
    <property type="molecule type" value="Genomic_DNA"/>
</dbReference>
<dbReference type="EMBL" id="JADDUC010000005">
    <property type="protein sequence ID" value="KAG0133928.1"/>
    <property type="molecule type" value="Genomic_DNA"/>
</dbReference>
<organism evidence="2">
    <name type="scientific">Lamprotornis superbus</name>
    <dbReference type="NCBI Taxonomy" id="245042"/>
    <lineage>
        <taxon>Eukaryota</taxon>
        <taxon>Metazoa</taxon>
        <taxon>Chordata</taxon>
        <taxon>Craniata</taxon>
        <taxon>Vertebrata</taxon>
        <taxon>Euteleostomi</taxon>
        <taxon>Archelosauria</taxon>
        <taxon>Archosauria</taxon>
        <taxon>Dinosauria</taxon>
        <taxon>Saurischia</taxon>
        <taxon>Theropoda</taxon>
        <taxon>Coelurosauria</taxon>
        <taxon>Aves</taxon>
        <taxon>Neognathae</taxon>
        <taxon>Neoaves</taxon>
        <taxon>Telluraves</taxon>
        <taxon>Australaves</taxon>
        <taxon>Passeriformes</taxon>
        <taxon>Sturnidae</taxon>
        <taxon>Lamprotornis</taxon>
    </lineage>
</organism>
<reference evidence="3" key="3">
    <citation type="submission" date="2022-01" db="EMBL/GenBank/DDBJ databases">
        <authorList>
            <person name="Rubenstein D.R."/>
        </authorList>
    </citation>
    <scope>NUCLEOTIDE SEQUENCE</scope>
    <source>
        <strain evidence="3">SS15</strain>
        <tissue evidence="3">Liver</tissue>
    </source>
</reference>
<dbReference type="OrthoDB" id="1708389at2759"/>
<protein>
    <submittedName>
        <fullName evidence="2">Uncharacterized protein</fullName>
    </submittedName>
</protein>
<evidence type="ECO:0000313" key="2">
    <source>
        <dbReference type="EMBL" id="KAG0133928.1"/>
    </source>
</evidence>
<feature type="region of interest" description="Disordered" evidence="1">
    <location>
        <begin position="345"/>
        <end position="365"/>
    </location>
</feature>
<dbReference type="Proteomes" id="UP000618051">
    <property type="component" value="Unassembled WGS sequence"/>
</dbReference>
<name>A0A835P136_9PASS</name>
<keyword evidence="4" id="KW-1185">Reference proteome</keyword>
<feature type="compositionally biased region" description="Basic and acidic residues" evidence="1">
    <location>
        <begin position="356"/>
        <end position="365"/>
    </location>
</feature>
<sequence>MPYKVLSVLPGSGMGIAVSTPSTQKEGMDDPGRKGGSCTSSISQSSSSLLQVGTGLGDPEEALLSVVMVNMQEPAELWGDILWAQNGEELLIPVGYKDCTVLKLEVSITLNIAHLGTTETSGSCCHALVKGSWNIPALQPQLQIPALKPIAMHSHSMYAACAPQGSFDGSDLLSLMPSTRFLPPVLFGSVYPEDPNNNRTLDIVPAAVRVPSEKQVLTCSAPTLQGEHGEAFDMQQQPWRQWKEPCTTPLHLGSASFLAQVLEKGNLRGEGWISSIGTEEQVHSPEPSMVKVLKHSCEMNSNDTGLDTALQNQLAKDEMSRGCPDDLAARGVKLLQQLVGSSRNLPIKRNRNGGSDSEKAEAWRREKTKGRGVSLCEEVPGVSYNAGFWKVSVYEGQISEVEENQSNIQIKMHSPTTRANYRKAPGQGSTTAHAPCQLLGGELVPSLSAQKMQGHSKTCQNPASIVRQSMACVRAIGAANILPRAPLPGMLHIGAPEGHRSPLHRSPTPAAQPWRYPLLPPGTNLGFPAHISTCMKDNNCIVINNVHSSAKMSEAQLKDNGHLIFLMDVSWLHLHMAHSLLSLMYCYDEFKYITNYTRGQETMGLS</sequence>
<accession>A0A835P136</accession>
<evidence type="ECO:0000313" key="3">
    <source>
        <dbReference type="EMBL" id="KAI1239412.1"/>
    </source>
</evidence>